<keyword evidence="2" id="KW-1185">Reference proteome</keyword>
<organism evidence="1 2">
    <name type="scientific">Montanilutibacter psychrotolerans</name>
    <dbReference type="NCBI Taxonomy" id="1327343"/>
    <lineage>
        <taxon>Bacteria</taxon>
        <taxon>Pseudomonadati</taxon>
        <taxon>Pseudomonadota</taxon>
        <taxon>Gammaproteobacteria</taxon>
        <taxon>Lysobacterales</taxon>
        <taxon>Lysobacteraceae</taxon>
        <taxon>Montanilutibacter</taxon>
    </lineage>
</organism>
<dbReference type="EMBL" id="RIBS01000007">
    <property type="protein sequence ID" value="RNF82613.1"/>
    <property type="molecule type" value="Genomic_DNA"/>
</dbReference>
<sequence length="123" mass="13606">MNPFLESKRNKPSTLLLIVVLATTFGAYKFLGVYSTPPTEAVPVERMARPGEEQPIAVPAKAGSSVLVRRASGEPWFNSAEGNCKRRVGVHDKPCRPNATDRAPEGRVIMSLTFMEWAYRESL</sequence>
<gene>
    <name evidence="1" type="ORF">EER27_14005</name>
</gene>
<comment type="caution">
    <text evidence="1">The sequence shown here is derived from an EMBL/GenBank/DDBJ whole genome shotgun (WGS) entry which is preliminary data.</text>
</comment>
<protein>
    <submittedName>
        <fullName evidence="1">Uncharacterized protein</fullName>
    </submittedName>
</protein>
<reference evidence="1 2" key="1">
    <citation type="submission" date="2018-11" db="EMBL/GenBank/DDBJ databases">
        <title>Lysobacter cryohumiis sp. nov., isolated from soil in the Tianshan Mountains, Xinjiang, China.</title>
        <authorList>
            <person name="Luo Y."/>
            <person name="Sheng H."/>
        </authorList>
    </citation>
    <scope>NUCLEOTIDE SEQUENCE [LARGE SCALE GENOMIC DNA]</scope>
    <source>
        <strain evidence="1 2">ZS60</strain>
    </source>
</reference>
<dbReference type="Proteomes" id="UP000267049">
    <property type="component" value="Unassembled WGS sequence"/>
</dbReference>
<name>A0A3M8SPB0_9GAMM</name>
<accession>A0A3M8SPB0</accession>
<evidence type="ECO:0000313" key="1">
    <source>
        <dbReference type="EMBL" id="RNF82613.1"/>
    </source>
</evidence>
<proteinExistence type="predicted"/>
<evidence type="ECO:0000313" key="2">
    <source>
        <dbReference type="Proteomes" id="UP000267049"/>
    </source>
</evidence>
<dbReference type="AlphaFoldDB" id="A0A3M8SPB0"/>
<dbReference type="RefSeq" id="WP_123088749.1">
    <property type="nucleotide sequence ID" value="NZ_RIBS01000007.1"/>
</dbReference>